<feature type="compositionally biased region" description="Basic residues" evidence="9">
    <location>
        <begin position="436"/>
        <end position="446"/>
    </location>
</feature>
<feature type="binding site" evidence="7">
    <location>
        <position position="37"/>
    </location>
    <ligand>
        <name>ATP</name>
        <dbReference type="ChEBI" id="CHEBI:30616"/>
    </ligand>
</feature>
<keyword evidence="5" id="KW-0418">Kinase</keyword>
<dbReference type="InterPro" id="IPR008271">
    <property type="entry name" value="Ser/Thr_kinase_AS"/>
</dbReference>
<evidence type="ECO:0000256" key="5">
    <source>
        <dbReference type="ARBA" id="ARBA00022777"/>
    </source>
</evidence>
<evidence type="ECO:0000259" key="10">
    <source>
        <dbReference type="PROSITE" id="PS50011"/>
    </source>
</evidence>
<reference evidence="12" key="1">
    <citation type="journal article" date="2021" name="Elife">
        <title>Highly contiguous assemblies of 101 drosophilid genomes.</title>
        <authorList>
            <person name="Kim B.Y."/>
            <person name="Wang J.R."/>
            <person name="Miller D.E."/>
            <person name="Barmina O."/>
            <person name="Delaney E."/>
            <person name="Thompson A."/>
            <person name="Comeault A.A."/>
            <person name="Peede D."/>
            <person name="D'Agostino E.R."/>
            <person name="Pelaez J."/>
            <person name="Aguilar J.M."/>
            <person name="Haji D."/>
            <person name="Matsunaga T."/>
            <person name="Armstrong E.E."/>
            <person name="Zych M."/>
            <person name="Ogawa Y."/>
            <person name="Stamenkovic-Radak M."/>
            <person name="Jelic M."/>
            <person name="Veselinovic M.S."/>
            <person name="Tanaskovic M."/>
            <person name="Eric P."/>
            <person name="Gao J.J."/>
            <person name="Katoh T.K."/>
            <person name="Toda M.J."/>
            <person name="Watabe H."/>
            <person name="Watada M."/>
            <person name="Davis J.S."/>
            <person name="Moyle L.C."/>
            <person name="Manoli G."/>
            <person name="Bertolini E."/>
            <person name="Kostal V."/>
            <person name="Hawley R.S."/>
            <person name="Takahashi A."/>
            <person name="Jones C.D."/>
            <person name="Price D.K."/>
            <person name="Whiteman N."/>
            <person name="Kopp A."/>
            <person name="Matute D.R."/>
            <person name="Petrov D.A."/>
        </authorList>
    </citation>
    <scope>NUCLEOTIDE SEQUENCE [LARGE SCALE GENOMIC DNA]</scope>
</reference>
<evidence type="ECO:0000256" key="6">
    <source>
        <dbReference type="ARBA" id="ARBA00022840"/>
    </source>
</evidence>
<dbReference type="InterPro" id="IPR017441">
    <property type="entry name" value="Protein_kinase_ATP_BS"/>
</dbReference>
<comment type="similarity">
    <text evidence="1">Belongs to the protein kinase superfamily. STE Ser/Thr protein kinase family. MAP kinase kinase kinase subfamily.</text>
</comment>
<dbReference type="SUPFAM" id="SSF56112">
    <property type="entry name" value="Protein kinase-like (PK-like)"/>
    <property type="match status" value="1"/>
</dbReference>
<keyword evidence="3" id="KW-0808">Transferase</keyword>
<dbReference type="InterPro" id="IPR000719">
    <property type="entry name" value="Prot_kinase_dom"/>
</dbReference>
<evidence type="ECO:0000256" key="3">
    <source>
        <dbReference type="ARBA" id="ARBA00022679"/>
    </source>
</evidence>
<keyword evidence="2 8" id="KW-0723">Serine/threonine-protein kinase</keyword>
<protein>
    <recommendedName>
        <fullName evidence="10">Protein kinase domain-containing protein</fullName>
    </recommendedName>
</protein>
<dbReference type="Proteomes" id="UP001652680">
    <property type="component" value="Unassembled WGS sequence"/>
</dbReference>
<proteinExistence type="inferred from homology"/>
<evidence type="ECO:0000256" key="4">
    <source>
        <dbReference type="ARBA" id="ARBA00022741"/>
    </source>
</evidence>
<dbReference type="GeneID" id="108047858"/>
<dbReference type="PROSITE" id="PS00108">
    <property type="entry name" value="PROTEIN_KINASE_ST"/>
    <property type="match status" value="1"/>
</dbReference>
<keyword evidence="4 7" id="KW-0547">Nucleotide-binding</keyword>
<evidence type="ECO:0000256" key="1">
    <source>
        <dbReference type="ARBA" id="ARBA00006529"/>
    </source>
</evidence>
<dbReference type="Gene3D" id="3.30.200.20">
    <property type="entry name" value="Phosphorylase Kinase, domain 1"/>
    <property type="match status" value="1"/>
</dbReference>
<evidence type="ECO:0000313" key="11">
    <source>
        <dbReference type="EnsemblMetazoa" id="XP_016983734.2"/>
    </source>
</evidence>
<dbReference type="InterPro" id="IPR011009">
    <property type="entry name" value="Kinase-like_dom_sf"/>
</dbReference>
<reference evidence="11" key="2">
    <citation type="submission" date="2025-05" db="UniProtKB">
        <authorList>
            <consortium name="EnsemblMetazoa"/>
        </authorList>
    </citation>
    <scope>IDENTIFICATION</scope>
</reference>
<evidence type="ECO:0000256" key="2">
    <source>
        <dbReference type="ARBA" id="ARBA00022527"/>
    </source>
</evidence>
<dbReference type="PROSITE" id="PS00107">
    <property type="entry name" value="PROTEIN_KINASE_ATP"/>
    <property type="match status" value="1"/>
</dbReference>
<feature type="region of interest" description="Disordered" evidence="9">
    <location>
        <begin position="399"/>
        <end position="446"/>
    </location>
</feature>
<sequence length="446" mass="51460">MAEKVDFAELQLSERIGVGAGGAVRKATWKDQEIAVKVSELLTESLKKNAEREITHLTNIDHENVIRVFGSAIDDVNNTNYILMEYMEGGSLYDFLYDDNQREFTMEQAVRWAYQCAKGLAHMHAMERAVLHRDVKPQNLLLTEQFDQLKICDFGLATDMSNNMSDMRGTARYMAPEVFKNKEYTDKGDVYSTGIVIWEIMSRQRPYFHLENPDNEYAIFSAVAKGERPRMDALRSDCWEGIKKLIECCLDEDPSRRPSMKRVEEYLGELCAGENCEDFIQMDASRSDCWEGIKQLVECCLDEDPSRRPSMKLVEEYLGELCAGENYEDFIQVLGDDSVAVVTFVKDPSSNRNLMRVDFRRRQTRTARMIFPIVQREMDRLGKVVARETVRAAHDGEREVRRAENDTEREVSRAAHDGERETRRAVQDVGRETKRAFNKTKKKLGF</sequence>
<dbReference type="RefSeq" id="XP_016983734.2">
    <property type="nucleotide sequence ID" value="XM_017128245.2"/>
</dbReference>
<dbReference type="PANTHER" id="PTHR46716:SF1">
    <property type="entry name" value="MITOGEN-ACTIVATED PROTEIN KINASE KINASE KINASE 7"/>
    <property type="match status" value="1"/>
</dbReference>
<dbReference type="SMART" id="SM00220">
    <property type="entry name" value="S_TKc"/>
    <property type="match status" value="1"/>
</dbReference>
<dbReference type="PANTHER" id="PTHR46716">
    <property type="entry name" value="MITOGEN-ACTIVATED PROTEIN KINASE KINASE KINASE 7"/>
    <property type="match status" value="1"/>
</dbReference>
<name>A0ABM5HQ54_DRORH</name>
<dbReference type="EnsemblMetazoa" id="XM_017128245.2">
    <property type="protein sequence ID" value="XP_016983734.2"/>
    <property type="gene ID" value="LOC108047858"/>
</dbReference>
<evidence type="ECO:0000256" key="7">
    <source>
        <dbReference type="PROSITE-ProRule" id="PRU10141"/>
    </source>
</evidence>
<keyword evidence="12" id="KW-1185">Reference proteome</keyword>
<feature type="compositionally biased region" description="Basic and acidic residues" evidence="9">
    <location>
        <begin position="399"/>
        <end position="435"/>
    </location>
</feature>
<evidence type="ECO:0000256" key="8">
    <source>
        <dbReference type="RuleBase" id="RU000304"/>
    </source>
</evidence>
<dbReference type="Pfam" id="PF00069">
    <property type="entry name" value="Pkinase"/>
    <property type="match status" value="1"/>
</dbReference>
<dbReference type="PROSITE" id="PS50011">
    <property type="entry name" value="PROTEIN_KINASE_DOM"/>
    <property type="match status" value="1"/>
</dbReference>
<keyword evidence="6 7" id="KW-0067">ATP-binding</keyword>
<accession>A0ABM5HQ54</accession>
<evidence type="ECO:0000256" key="9">
    <source>
        <dbReference type="SAM" id="MobiDB-lite"/>
    </source>
</evidence>
<evidence type="ECO:0000313" key="12">
    <source>
        <dbReference type="Proteomes" id="UP001652680"/>
    </source>
</evidence>
<feature type="domain" description="Protein kinase" evidence="10">
    <location>
        <begin position="10"/>
        <end position="267"/>
    </location>
</feature>
<organism evidence="11 12">
    <name type="scientific">Drosophila rhopaloa</name>
    <name type="common">Fruit fly</name>
    <dbReference type="NCBI Taxonomy" id="1041015"/>
    <lineage>
        <taxon>Eukaryota</taxon>
        <taxon>Metazoa</taxon>
        <taxon>Ecdysozoa</taxon>
        <taxon>Arthropoda</taxon>
        <taxon>Hexapoda</taxon>
        <taxon>Insecta</taxon>
        <taxon>Pterygota</taxon>
        <taxon>Neoptera</taxon>
        <taxon>Endopterygota</taxon>
        <taxon>Diptera</taxon>
        <taxon>Brachycera</taxon>
        <taxon>Muscomorpha</taxon>
        <taxon>Ephydroidea</taxon>
        <taxon>Drosophilidae</taxon>
        <taxon>Drosophila</taxon>
        <taxon>Sophophora</taxon>
    </lineage>
</organism>
<dbReference type="Gene3D" id="1.10.510.10">
    <property type="entry name" value="Transferase(Phosphotransferase) domain 1"/>
    <property type="match status" value="1"/>
</dbReference>